<evidence type="ECO:0000313" key="2">
    <source>
        <dbReference type="EMBL" id="MBW0570697.1"/>
    </source>
</evidence>
<protein>
    <submittedName>
        <fullName evidence="2">Uncharacterized protein</fullName>
    </submittedName>
</protein>
<dbReference type="AlphaFoldDB" id="A0A9Q3PSC3"/>
<proteinExistence type="predicted"/>
<dbReference type="PANTHER" id="PTHR15503:SF22">
    <property type="entry name" value="TRANSPOSON TY3-I GAG POLYPROTEIN"/>
    <property type="match status" value="1"/>
</dbReference>
<dbReference type="Proteomes" id="UP000765509">
    <property type="component" value="Unassembled WGS sequence"/>
</dbReference>
<dbReference type="InterPro" id="IPR032567">
    <property type="entry name" value="RTL1-rel"/>
</dbReference>
<dbReference type="OrthoDB" id="3267566at2759"/>
<evidence type="ECO:0000256" key="1">
    <source>
        <dbReference type="SAM" id="MobiDB-lite"/>
    </source>
</evidence>
<evidence type="ECO:0000313" key="3">
    <source>
        <dbReference type="Proteomes" id="UP000765509"/>
    </source>
</evidence>
<accession>A0A9Q3PSC3</accession>
<sequence length="363" mass="41505">MGVSLELNTRYHERQKEKNHHQEKKPESPKSNSPHHQKSSSSSHEENNFHSQKRDKPHSSLLNKDFKLKHSEKERTKEGLWKSLSEDHVVFNVLHCFPCREQLCILNTGLKNSLKFFVFSSTSDVFYSILIDFGPTHSFIAKQLVHKYSLTTSELPEKISLIILDSSEPPFLFVTHHTEYMDYRDPSNSFHTASSSAKSCAALVGDSQTPSLPSSVHIPSVNLHQSLLLSVAEGFKEIQDFGEDNSVSSCHLFFGNMDLPPSSYHDSLKELWEEEEEPEEVETVMKVVPSVSHQYLYVFSKFKAEKRPPHHTRDHHIELEGCLPPVGVIYSLSKQESDTLRAYISENVEKGFIRYCLFSESGQ</sequence>
<gene>
    <name evidence="2" type="ORF">O181_110412</name>
</gene>
<comment type="caution">
    <text evidence="2">The sequence shown here is derived from an EMBL/GenBank/DDBJ whole genome shotgun (WGS) entry which is preliminary data.</text>
</comment>
<dbReference type="PANTHER" id="PTHR15503">
    <property type="entry name" value="LDOC1 RELATED"/>
    <property type="match status" value="1"/>
</dbReference>
<dbReference type="Pfam" id="PF08284">
    <property type="entry name" value="RVP_2"/>
    <property type="match status" value="1"/>
</dbReference>
<dbReference type="EMBL" id="AVOT02086712">
    <property type="protein sequence ID" value="MBW0570697.1"/>
    <property type="molecule type" value="Genomic_DNA"/>
</dbReference>
<organism evidence="2 3">
    <name type="scientific">Austropuccinia psidii MF-1</name>
    <dbReference type="NCBI Taxonomy" id="1389203"/>
    <lineage>
        <taxon>Eukaryota</taxon>
        <taxon>Fungi</taxon>
        <taxon>Dikarya</taxon>
        <taxon>Basidiomycota</taxon>
        <taxon>Pucciniomycotina</taxon>
        <taxon>Pucciniomycetes</taxon>
        <taxon>Pucciniales</taxon>
        <taxon>Sphaerophragmiaceae</taxon>
        <taxon>Austropuccinia</taxon>
    </lineage>
</organism>
<reference evidence="2" key="1">
    <citation type="submission" date="2021-03" db="EMBL/GenBank/DDBJ databases">
        <title>Draft genome sequence of rust myrtle Austropuccinia psidii MF-1, a brazilian biotype.</title>
        <authorList>
            <person name="Quecine M.C."/>
            <person name="Pachon D.M.R."/>
            <person name="Bonatelli M.L."/>
            <person name="Correr F.H."/>
            <person name="Franceschini L.M."/>
            <person name="Leite T.F."/>
            <person name="Margarido G.R.A."/>
            <person name="Almeida C.A."/>
            <person name="Ferrarezi J.A."/>
            <person name="Labate C.A."/>
        </authorList>
    </citation>
    <scope>NUCLEOTIDE SEQUENCE</scope>
    <source>
        <strain evidence="2">MF-1</strain>
    </source>
</reference>
<feature type="region of interest" description="Disordered" evidence="1">
    <location>
        <begin position="1"/>
        <end position="68"/>
    </location>
</feature>
<name>A0A9Q3PSC3_9BASI</name>
<feature type="compositionally biased region" description="Basic and acidic residues" evidence="1">
    <location>
        <begin position="43"/>
        <end position="68"/>
    </location>
</feature>
<keyword evidence="3" id="KW-1185">Reference proteome</keyword>